<sequence length="471" mass="48352">MIPFDHSTSTSTADLSILAGTRPRAPFLIRRGDGADVRSYRTLRRIEFVGVQRLFAGSDSDDTDDDPRTVVLVAVTADGELLGGVRLAPVGSRDLGWWTGSRLVTAPRARSAGVGPALIRAACAYAESVGVLRFEACVQNRYEAVFAAMGWERLGDDQVGGRPHSRMRYPINPFGALAAATKSFLGRSLAPLRAVPGGLGADGYIGDDGAPVPGTDLVAACDAIIPSMVERDPEWAGWCSVLVNINDLTAMGAVPTGLLDAVAAPTRRTVQRVIGGLAAASAAWDVPVLGGHTQLGVPAALAVTALGRTSDPVPAGGGRVGDLVRLTADLSGGWRTGYTGKQWDSSSTRSGADLAALSGVVAGMRPRAAKDVSMAGVVGTLGMLAEASGTGAELEVSAVPRPQTTDLAAWLTCFPGYAMLTVGSAQPVPLPHGVVAADCGRLTASVGVRLRWPDGVTTTALSSPVTGLGPA</sequence>
<dbReference type="EMBL" id="CP006936">
    <property type="protein sequence ID" value="AHC23745.1"/>
    <property type="molecule type" value="Genomic_DNA"/>
</dbReference>
<accession>V5X5K6</accession>
<dbReference type="InterPro" id="IPR016181">
    <property type="entry name" value="Acyl_CoA_acyltransferase"/>
</dbReference>
<dbReference type="Gene3D" id="3.90.650.10">
    <property type="entry name" value="PurM-like C-terminal domain"/>
    <property type="match status" value="1"/>
</dbReference>
<dbReference type="CDD" id="cd04301">
    <property type="entry name" value="NAT_SF"/>
    <property type="match status" value="1"/>
</dbReference>
<dbReference type="InterPro" id="IPR036676">
    <property type="entry name" value="PurM-like_C_sf"/>
</dbReference>
<dbReference type="GO" id="GO:0016747">
    <property type="term" value="F:acyltransferase activity, transferring groups other than amino-acyl groups"/>
    <property type="evidence" value="ECO:0007669"/>
    <property type="project" value="InterPro"/>
</dbReference>
<dbReference type="InterPro" id="IPR024035">
    <property type="entry name" value="MSMEG_0567_GNAT"/>
</dbReference>
<dbReference type="InterPro" id="IPR010918">
    <property type="entry name" value="PurM-like_C_dom"/>
</dbReference>
<evidence type="ECO:0000313" key="3">
    <source>
        <dbReference type="Proteomes" id="UP000018763"/>
    </source>
</evidence>
<dbReference type="eggNOG" id="COG2153">
    <property type="taxonomic scope" value="Bacteria"/>
</dbReference>
<dbReference type="Proteomes" id="UP000018763">
    <property type="component" value="Chromosome"/>
</dbReference>
<dbReference type="InterPro" id="IPR023911">
    <property type="entry name" value="MSMEG_0567/sll0787_C"/>
</dbReference>
<dbReference type="Gene3D" id="3.30.1330.10">
    <property type="entry name" value="PurM-like, N-terminal domain"/>
    <property type="match status" value="1"/>
</dbReference>
<dbReference type="RefSeq" id="WP_019513662.1">
    <property type="nucleotide sequence ID" value="NC_023036.2"/>
</dbReference>
<dbReference type="SUPFAM" id="SSF56042">
    <property type="entry name" value="PurM C-terminal domain-like"/>
    <property type="match status" value="1"/>
</dbReference>
<dbReference type="InterPro" id="IPR000182">
    <property type="entry name" value="GNAT_dom"/>
</dbReference>
<dbReference type="Pfam" id="PF02769">
    <property type="entry name" value="AIRS_C"/>
    <property type="match status" value="1"/>
</dbReference>
<dbReference type="Pfam" id="PF00583">
    <property type="entry name" value="Acetyltransf_1"/>
    <property type="match status" value="1"/>
</dbReference>
<dbReference type="GO" id="GO:0009030">
    <property type="term" value="F:thiamine-phosphate kinase activity"/>
    <property type="evidence" value="ECO:0007669"/>
    <property type="project" value="InterPro"/>
</dbReference>
<proteinExistence type="predicted"/>
<dbReference type="AlphaFoldDB" id="V5X5K6"/>
<dbReference type="SUPFAM" id="SSF55729">
    <property type="entry name" value="Acyl-CoA N-acyltransferases (Nat)"/>
    <property type="match status" value="1"/>
</dbReference>
<dbReference type="eggNOG" id="COG2144">
    <property type="taxonomic scope" value="Bacteria"/>
</dbReference>
<dbReference type="NCBIfam" id="TIGR04050">
    <property type="entry name" value="MSMEG_0567_Cter"/>
    <property type="match status" value="1"/>
</dbReference>
<dbReference type="Pfam" id="PF00586">
    <property type="entry name" value="AIRS"/>
    <property type="match status" value="1"/>
</dbReference>
<gene>
    <name evidence="2" type="ORF">D174_03675</name>
</gene>
<protein>
    <submittedName>
        <fullName evidence="2">AIR synthase</fullName>
    </submittedName>
</protein>
<dbReference type="InterPro" id="IPR006283">
    <property type="entry name" value="ThiL-like"/>
</dbReference>
<dbReference type="GO" id="GO:0009228">
    <property type="term" value="P:thiamine biosynthetic process"/>
    <property type="evidence" value="ECO:0007669"/>
    <property type="project" value="InterPro"/>
</dbReference>
<name>V5X5K6_MYCNE</name>
<organism evidence="2 3">
    <name type="scientific">Mycolicibacterium neoaurum VKM Ac-1815D</name>
    <dbReference type="NCBI Taxonomy" id="700508"/>
    <lineage>
        <taxon>Bacteria</taxon>
        <taxon>Bacillati</taxon>
        <taxon>Actinomycetota</taxon>
        <taxon>Actinomycetes</taxon>
        <taxon>Mycobacteriales</taxon>
        <taxon>Mycobacteriaceae</taxon>
        <taxon>Mycolicibacterium</taxon>
    </lineage>
</organism>
<feature type="domain" description="N-acetyltransferase" evidence="1">
    <location>
        <begin position="27"/>
        <end position="172"/>
    </location>
</feature>
<dbReference type="InterPro" id="IPR016188">
    <property type="entry name" value="PurM-like_N"/>
</dbReference>
<dbReference type="SUPFAM" id="SSF55326">
    <property type="entry name" value="PurM N-terminal domain-like"/>
    <property type="match status" value="1"/>
</dbReference>
<dbReference type="PANTHER" id="PTHR30270">
    <property type="entry name" value="THIAMINE-MONOPHOSPHATE KINASE"/>
    <property type="match status" value="1"/>
</dbReference>
<dbReference type="PANTHER" id="PTHR30270:SF0">
    <property type="entry name" value="THIAMINE-MONOPHOSPHATE KINASE"/>
    <property type="match status" value="1"/>
</dbReference>
<dbReference type="KEGG" id="mne:D174_03675"/>
<evidence type="ECO:0000313" key="2">
    <source>
        <dbReference type="EMBL" id="AHC23745.1"/>
    </source>
</evidence>
<dbReference type="InterPro" id="IPR036921">
    <property type="entry name" value="PurM-like_N_sf"/>
</dbReference>
<dbReference type="HOGENOM" id="CLU_581079_0_0_11"/>
<keyword evidence="3" id="KW-1185">Reference proteome</keyword>
<evidence type="ECO:0000259" key="1">
    <source>
        <dbReference type="PROSITE" id="PS51186"/>
    </source>
</evidence>
<reference evidence="2 3" key="1">
    <citation type="journal article" date="2014" name="Genome Announc.">
        <title>Complete Genome Sequence of Sterol-Transforming Mycobacterium neoaurum Strain VKM Ac-1815D.</title>
        <authorList>
            <person name="Shtratnikova V.Y."/>
            <person name="Bragin E.Y."/>
            <person name="Dovbnya D.V."/>
            <person name="Pekov Y.A."/>
            <person name="Schelkunov M.I."/>
            <person name="Strizhov N."/>
            <person name="Ivashina T.V."/>
            <person name="Ashapkin V.V."/>
            <person name="Donova M.V."/>
        </authorList>
    </citation>
    <scope>NUCLEOTIDE SEQUENCE [LARGE SCALE GENOMIC DNA]</scope>
    <source>
        <strain evidence="2 3">VKM Ac-1815D</strain>
    </source>
</reference>
<dbReference type="GeneID" id="43448610"/>
<dbReference type="NCBIfam" id="TIGR04045">
    <property type="entry name" value="MSMEG_0567_GNAT"/>
    <property type="match status" value="1"/>
</dbReference>
<dbReference type="PROSITE" id="PS51186">
    <property type="entry name" value="GNAT"/>
    <property type="match status" value="1"/>
</dbReference>
<dbReference type="Gene3D" id="3.40.630.30">
    <property type="match status" value="1"/>
</dbReference>